<dbReference type="RefSeq" id="WP_023401507.1">
    <property type="nucleotide sequence ID" value="NZ_AUSV01000133.1"/>
</dbReference>
<feature type="chain" id="PRO_5004718554" description="Lipoprotein" evidence="1">
    <location>
        <begin position="21"/>
        <end position="268"/>
    </location>
</feature>
<gene>
    <name evidence="2" type="ORF">PL2TA16_01252</name>
</gene>
<evidence type="ECO:0000313" key="2">
    <source>
        <dbReference type="EMBL" id="ESP90861.1"/>
    </source>
</evidence>
<name>V4H0C9_PSEL2</name>
<reference evidence="2 3" key="1">
    <citation type="submission" date="2013-07" db="EMBL/GenBank/DDBJ databases">
        <title>Draft genome sequence of Pseudoalteromonas luteoviolacea 2ta16.</title>
        <authorList>
            <person name="Allen E.E."/>
            <person name="Azam F."/>
            <person name="Podell S."/>
        </authorList>
    </citation>
    <scope>NUCLEOTIDE SEQUENCE [LARGE SCALE GENOMIC DNA]</scope>
    <source>
        <strain evidence="2 3">2ta16</strain>
    </source>
</reference>
<dbReference type="EMBL" id="AUSV01000133">
    <property type="protein sequence ID" value="ESP90861.1"/>
    <property type="molecule type" value="Genomic_DNA"/>
</dbReference>
<dbReference type="Proteomes" id="UP000017820">
    <property type="component" value="Unassembled WGS sequence"/>
</dbReference>
<dbReference type="PATRIC" id="fig|1353533.3.peg.4671"/>
<protein>
    <recommendedName>
        <fullName evidence="4">Lipoprotein</fullName>
    </recommendedName>
</protein>
<comment type="caution">
    <text evidence="2">The sequence shown here is derived from an EMBL/GenBank/DDBJ whole genome shotgun (WGS) entry which is preliminary data.</text>
</comment>
<sequence length="268" mass="30795">MRSSLLISILLFLSACHDNAIIESFETFPYNPQSQYYLSNNRINTVSNDHPIFNTCQIHGWDFYALYDLEKHILVCIDKTEHKPKYHLLSKSQPLDLGHSPPLSIKSNYLITQQLSVYKIGRTIKKVLSSKHTLSYRSAAIHREQFNDVIILKGASIYTFNGSEFHRLLPLKQGLINQFTVHDLALSTDEHTLYLISSYGNRGLKDIYIHAFDLKNLSLSTQSKVESNCICFQHTLNYEQGGPVFFYINKSKKSVVKGKIKGKENYEK</sequence>
<dbReference type="PROSITE" id="PS51257">
    <property type="entry name" value="PROKAR_LIPOPROTEIN"/>
    <property type="match status" value="1"/>
</dbReference>
<proteinExistence type="predicted"/>
<dbReference type="AlphaFoldDB" id="V4H0C9"/>
<evidence type="ECO:0000313" key="3">
    <source>
        <dbReference type="Proteomes" id="UP000017820"/>
    </source>
</evidence>
<keyword evidence="1" id="KW-0732">Signal</keyword>
<dbReference type="GeneID" id="29919039"/>
<evidence type="ECO:0000256" key="1">
    <source>
        <dbReference type="SAM" id="SignalP"/>
    </source>
</evidence>
<feature type="signal peptide" evidence="1">
    <location>
        <begin position="1"/>
        <end position="20"/>
    </location>
</feature>
<evidence type="ECO:0008006" key="4">
    <source>
        <dbReference type="Google" id="ProtNLM"/>
    </source>
</evidence>
<accession>V4H0C9</accession>
<organism evidence="2 3">
    <name type="scientific">Pseudoalteromonas luteoviolacea (strain 2ta16)</name>
    <dbReference type="NCBI Taxonomy" id="1353533"/>
    <lineage>
        <taxon>Bacteria</taxon>
        <taxon>Pseudomonadati</taxon>
        <taxon>Pseudomonadota</taxon>
        <taxon>Gammaproteobacteria</taxon>
        <taxon>Alteromonadales</taxon>
        <taxon>Pseudoalteromonadaceae</taxon>
        <taxon>Pseudoalteromonas</taxon>
    </lineage>
</organism>